<keyword evidence="1" id="KW-0472">Membrane</keyword>
<name>A0A517MF99_9BACT</name>
<evidence type="ECO:0000313" key="3">
    <source>
        <dbReference type="Proteomes" id="UP000320672"/>
    </source>
</evidence>
<dbReference type="AlphaFoldDB" id="A0A517MF99"/>
<proteinExistence type="predicted"/>
<feature type="transmembrane region" description="Helical" evidence="1">
    <location>
        <begin position="59"/>
        <end position="81"/>
    </location>
</feature>
<keyword evidence="3" id="KW-1185">Reference proteome</keyword>
<dbReference type="EMBL" id="CP036262">
    <property type="protein sequence ID" value="QDS93562.1"/>
    <property type="molecule type" value="Genomic_DNA"/>
</dbReference>
<accession>A0A517MF99</accession>
<sequence>MLLLALVAGVVSFIMARLIPTLPLAVTATAIITDLLFLIYFMCSVAFRGHADPHLAEAYLLIPIVFTIVTAPLVGLSSLGIGRIANRYFYARADGDDSVDTRTLTQ</sequence>
<gene>
    <name evidence="2" type="ORF">FF011L_23320</name>
</gene>
<protein>
    <submittedName>
        <fullName evidence="2">Uncharacterized protein</fullName>
    </submittedName>
</protein>
<keyword evidence="1" id="KW-0812">Transmembrane</keyword>
<evidence type="ECO:0000256" key="1">
    <source>
        <dbReference type="SAM" id="Phobius"/>
    </source>
</evidence>
<dbReference type="Proteomes" id="UP000320672">
    <property type="component" value="Chromosome"/>
</dbReference>
<organism evidence="2 3">
    <name type="scientific">Roseimaritima multifibrata</name>
    <dbReference type="NCBI Taxonomy" id="1930274"/>
    <lineage>
        <taxon>Bacteria</taxon>
        <taxon>Pseudomonadati</taxon>
        <taxon>Planctomycetota</taxon>
        <taxon>Planctomycetia</taxon>
        <taxon>Pirellulales</taxon>
        <taxon>Pirellulaceae</taxon>
        <taxon>Roseimaritima</taxon>
    </lineage>
</organism>
<keyword evidence="1" id="KW-1133">Transmembrane helix</keyword>
<reference evidence="2 3" key="1">
    <citation type="submission" date="2019-02" db="EMBL/GenBank/DDBJ databases">
        <title>Deep-cultivation of Planctomycetes and their phenomic and genomic characterization uncovers novel biology.</title>
        <authorList>
            <person name="Wiegand S."/>
            <person name="Jogler M."/>
            <person name="Boedeker C."/>
            <person name="Pinto D."/>
            <person name="Vollmers J."/>
            <person name="Rivas-Marin E."/>
            <person name="Kohn T."/>
            <person name="Peeters S.H."/>
            <person name="Heuer A."/>
            <person name="Rast P."/>
            <person name="Oberbeckmann S."/>
            <person name="Bunk B."/>
            <person name="Jeske O."/>
            <person name="Meyerdierks A."/>
            <person name="Storesund J.E."/>
            <person name="Kallscheuer N."/>
            <person name="Luecker S."/>
            <person name="Lage O.M."/>
            <person name="Pohl T."/>
            <person name="Merkel B.J."/>
            <person name="Hornburger P."/>
            <person name="Mueller R.-W."/>
            <person name="Bruemmer F."/>
            <person name="Labrenz M."/>
            <person name="Spormann A.M."/>
            <person name="Op den Camp H."/>
            <person name="Overmann J."/>
            <person name="Amann R."/>
            <person name="Jetten M.S.M."/>
            <person name="Mascher T."/>
            <person name="Medema M.H."/>
            <person name="Devos D.P."/>
            <person name="Kaster A.-K."/>
            <person name="Ovreas L."/>
            <person name="Rohde M."/>
            <person name="Galperin M.Y."/>
            <person name="Jogler C."/>
        </authorList>
    </citation>
    <scope>NUCLEOTIDE SEQUENCE [LARGE SCALE GENOMIC DNA]</scope>
    <source>
        <strain evidence="2 3">FF011L</strain>
    </source>
</reference>
<dbReference type="KEGG" id="rml:FF011L_23320"/>
<feature type="transmembrane region" description="Helical" evidence="1">
    <location>
        <begin position="26"/>
        <end position="47"/>
    </location>
</feature>
<evidence type="ECO:0000313" key="2">
    <source>
        <dbReference type="EMBL" id="QDS93562.1"/>
    </source>
</evidence>